<dbReference type="Proteomes" id="UP000244005">
    <property type="component" value="Unassembled WGS sequence"/>
</dbReference>
<proteinExistence type="predicted"/>
<protein>
    <submittedName>
        <fullName evidence="2">Uncharacterized protein</fullName>
    </submittedName>
</protein>
<sequence>MGAKSHSSGARWLVGWAQSLTQKCCEYFSTAAEDLRLSPFASRDGVGNRGQLSMCGYNDAIDRRDLHALMSVRDGNGEARAPAGRLDIQQGADG</sequence>
<gene>
    <name evidence="2" type="ORF">MARPO_0062s0095</name>
</gene>
<organism evidence="2 3">
    <name type="scientific">Marchantia polymorpha</name>
    <name type="common">Common liverwort</name>
    <name type="synonym">Marchantia aquatica</name>
    <dbReference type="NCBI Taxonomy" id="3197"/>
    <lineage>
        <taxon>Eukaryota</taxon>
        <taxon>Viridiplantae</taxon>
        <taxon>Streptophyta</taxon>
        <taxon>Embryophyta</taxon>
        <taxon>Marchantiophyta</taxon>
        <taxon>Marchantiopsida</taxon>
        <taxon>Marchantiidae</taxon>
        <taxon>Marchantiales</taxon>
        <taxon>Marchantiaceae</taxon>
        <taxon>Marchantia</taxon>
    </lineage>
</organism>
<dbReference type="AlphaFoldDB" id="A0A2R6WS73"/>
<name>A0A2R6WS73_MARPO</name>
<evidence type="ECO:0000256" key="1">
    <source>
        <dbReference type="SAM" id="MobiDB-lite"/>
    </source>
</evidence>
<reference evidence="3" key="1">
    <citation type="journal article" date="2017" name="Cell">
        <title>Insights into land plant evolution garnered from the Marchantia polymorpha genome.</title>
        <authorList>
            <person name="Bowman J.L."/>
            <person name="Kohchi T."/>
            <person name="Yamato K.T."/>
            <person name="Jenkins J."/>
            <person name="Shu S."/>
            <person name="Ishizaki K."/>
            <person name="Yamaoka S."/>
            <person name="Nishihama R."/>
            <person name="Nakamura Y."/>
            <person name="Berger F."/>
            <person name="Adam C."/>
            <person name="Aki S.S."/>
            <person name="Althoff F."/>
            <person name="Araki T."/>
            <person name="Arteaga-Vazquez M.A."/>
            <person name="Balasubrmanian S."/>
            <person name="Barry K."/>
            <person name="Bauer D."/>
            <person name="Boehm C.R."/>
            <person name="Briginshaw L."/>
            <person name="Caballero-Perez J."/>
            <person name="Catarino B."/>
            <person name="Chen F."/>
            <person name="Chiyoda S."/>
            <person name="Chovatia M."/>
            <person name="Davies K.M."/>
            <person name="Delmans M."/>
            <person name="Demura T."/>
            <person name="Dierschke T."/>
            <person name="Dolan L."/>
            <person name="Dorantes-Acosta A.E."/>
            <person name="Eklund D.M."/>
            <person name="Florent S.N."/>
            <person name="Flores-Sandoval E."/>
            <person name="Fujiyama A."/>
            <person name="Fukuzawa H."/>
            <person name="Galik B."/>
            <person name="Grimanelli D."/>
            <person name="Grimwood J."/>
            <person name="Grossniklaus U."/>
            <person name="Hamada T."/>
            <person name="Haseloff J."/>
            <person name="Hetherington A.J."/>
            <person name="Higo A."/>
            <person name="Hirakawa Y."/>
            <person name="Hundley H.N."/>
            <person name="Ikeda Y."/>
            <person name="Inoue K."/>
            <person name="Inoue S.I."/>
            <person name="Ishida S."/>
            <person name="Jia Q."/>
            <person name="Kakita M."/>
            <person name="Kanazawa T."/>
            <person name="Kawai Y."/>
            <person name="Kawashima T."/>
            <person name="Kennedy M."/>
            <person name="Kinose K."/>
            <person name="Kinoshita T."/>
            <person name="Kohara Y."/>
            <person name="Koide E."/>
            <person name="Komatsu K."/>
            <person name="Kopischke S."/>
            <person name="Kubo M."/>
            <person name="Kyozuka J."/>
            <person name="Lagercrantz U."/>
            <person name="Lin S.S."/>
            <person name="Lindquist E."/>
            <person name="Lipzen A.M."/>
            <person name="Lu C.W."/>
            <person name="De Luna E."/>
            <person name="Martienssen R.A."/>
            <person name="Minamino N."/>
            <person name="Mizutani M."/>
            <person name="Mizutani M."/>
            <person name="Mochizuki N."/>
            <person name="Monte I."/>
            <person name="Mosher R."/>
            <person name="Nagasaki H."/>
            <person name="Nakagami H."/>
            <person name="Naramoto S."/>
            <person name="Nishitani K."/>
            <person name="Ohtani M."/>
            <person name="Okamoto T."/>
            <person name="Okumura M."/>
            <person name="Phillips J."/>
            <person name="Pollak B."/>
            <person name="Reinders A."/>
            <person name="Rovekamp M."/>
            <person name="Sano R."/>
            <person name="Sawa S."/>
            <person name="Schmid M.W."/>
            <person name="Shirakawa M."/>
            <person name="Solano R."/>
            <person name="Spunde A."/>
            <person name="Suetsugu N."/>
            <person name="Sugano S."/>
            <person name="Sugiyama A."/>
            <person name="Sun R."/>
            <person name="Suzuki Y."/>
            <person name="Takenaka M."/>
            <person name="Takezawa D."/>
            <person name="Tomogane H."/>
            <person name="Tsuzuki M."/>
            <person name="Ueda T."/>
            <person name="Umeda M."/>
            <person name="Ward J.M."/>
            <person name="Watanabe Y."/>
            <person name="Yazaki K."/>
            <person name="Yokoyama R."/>
            <person name="Yoshitake Y."/>
            <person name="Yotsui I."/>
            <person name="Zachgo S."/>
            <person name="Schmutz J."/>
        </authorList>
    </citation>
    <scope>NUCLEOTIDE SEQUENCE [LARGE SCALE GENOMIC DNA]</scope>
    <source>
        <strain evidence="3">Tak-1</strain>
    </source>
</reference>
<dbReference type="EMBL" id="KZ772734">
    <property type="protein sequence ID" value="PTQ36684.1"/>
    <property type="molecule type" value="Genomic_DNA"/>
</dbReference>
<evidence type="ECO:0000313" key="2">
    <source>
        <dbReference type="EMBL" id="PTQ36684.1"/>
    </source>
</evidence>
<dbReference type="Gramene" id="Mp7g04300.1">
    <property type="protein sequence ID" value="Mp7g04300.1.cds1"/>
    <property type="gene ID" value="Mp7g04300"/>
</dbReference>
<accession>A0A2R6WS73</accession>
<keyword evidence="3" id="KW-1185">Reference proteome</keyword>
<evidence type="ECO:0000313" key="3">
    <source>
        <dbReference type="Proteomes" id="UP000244005"/>
    </source>
</evidence>
<feature type="region of interest" description="Disordered" evidence="1">
    <location>
        <begin position="73"/>
        <end position="94"/>
    </location>
</feature>